<name>A0AA39GKU8_SARSR</name>
<keyword evidence="1" id="KW-0472">Membrane</keyword>
<feature type="transmembrane region" description="Helical" evidence="1">
    <location>
        <begin position="242"/>
        <end position="263"/>
    </location>
</feature>
<dbReference type="PANTHER" id="PTHR36847:SF1">
    <property type="entry name" value="AMIDOLIGASE ENZYME"/>
    <property type="match status" value="1"/>
</dbReference>
<keyword evidence="1" id="KW-1133">Transmembrane helix</keyword>
<gene>
    <name evidence="2" type="ORF">NLU13_4127</name>
</gene>
<dbReference type="Proteomes" id="UP001175261">
    <property type="component" value="Unassembled WGS sequence"/>
</dbReference>
<evidence type="ECO:0000313" key="3">
    <source>
        <dbReference type="Proteomes" id="UP001175261"/>
    </source>
</evidence>
<sequence>MPKHYNFGIEIEAVAKPYGGGQSFSNIDWYRQLAQKLRNRGISAVHDDNSRYSKHPEYYGGKWFVTRDGSLKRPRPFVCMEVVSPKLNTTQNMTEIFSDFWEAMRVHFNPQKDISCGGHVHVTPMNLTSKFSLKALKRIAFATVYYEDYIDSILPQARRENKYCIKNSHSPGSGISEAMSWGKSPVVLQQVASAIKSLKNEVDLYMYIQGNRYVLWNFQNTIPNPKTGRSTGTVEFRGGNQFLSTSGTLAWLAFVLGFVTLALKEDLLNKFTSSSYTSVHDEDFLEKVAEWWKKIRKAAKKSKLGRHLPSDYTKMKTR</sequence>
<dbReference type="InterPro" id="IPR022025">
    <property type="entry name" value="Amidoligase_2"/>
</dbReference>
<proteinExistence type="predicted"/>
<dbReference type="Pfam" id="PF12224">
    <property type="entry name" value="Amidoligase_2"/>
    <property type="match status" value="1"/>
</dbReference>
<protein>
    <recommendedName>
        <fullName evidence="4">Swim zinc finger domain protein</fullName>
    </recommendedName>
</protein>
<comment type="caution">
    <text evidence="2">The sequence shown here is derived from an EMBL/GenBank/DDBJ whole genome shotgun (WGS) entry which is preliminary data.</text>
</comment>
<reference evidence="2" key="1">
    <citation type="submission" date="2022-10" db="EMBL/GenBank/DDBJ databases">
        <title>Determination and structural analysis of whole genome sequence of Sarocladium strictum F4-1.</title>
        <authorList>
            <person name="Hu L."/>
            <person name="Jiang Y."/>
        </authorList>
    </citation>
    <scope>NUCLEOTIDE SEQUENCE</scope>
    <source>
        <strain evidence="2">F4-1</strain>
    </source>
</reference>
<dbReference type="EMBL" id="JAPDFR010000003">
    <property type="protein sequence ID" value="KAK0387882.1"/>
    <property type="molecule type" value="Genomic_DNA"/>
</dbReference>
<organism evidence="2 3">
    <name type="scientific">Sarocladium strictum</name>
    <name type="common">Black bundle disease fungus</name>
    <name type="synonym">Acremonium strictum</name>
    <dbReference type="NCBI Taxonomy" id="5046"/>
    <lineage>
        <taxon>Eukaryota</taxon>
        <taxon>Fungi</taxon>
        <taxon>Dikarya</taxon>
        <taxon>Ascomycota</taxon>
        <taxon>Pezizomycotina</taxon>
        <taxon>Sordariomycetes</taxon>
        <taxon>Hypocreomycetidae</taxon>
        <taxon>Hypocreales</taxon>
        <taxon>Sarocladiaceae</taxon>
        <taxon>Sarocladium</taxon>
    </lineage>
</organism>
<evidence type="ECO:0008006" key="4">
    <source>
        <dbReference type="Google" id="ProtNLM"/>
    </source>
</evidence>
<evidence type="ECO:0000313" key="2">
    <source>
        <dbReference type="EMBL" id="KAK0387882.1"/>
    </source>
</evidence>
<keyword evidence="1" id="KW-0812">Transmembrane</keyword>
<accession>A0AA39GKU8</accession>
<dbReference type="PANTHER" id="PTHR36847">
    <property type="entry name" value="AMIDOLIGASE ENZYME"/>
    <property type="match status" value="1"/>
</dbReference>
<dbReference type="AlphaFoldDB" id="A0AA39GKU8"/>
<evidence type="ECO:0000256" key="1">
    <source>
        <dbReference type="SAM" id="Phobius"/>
    </source>
</evidence>
<keyword evidence="3" id="KW-1185">Reference proteome</keyword>